<evidence type="ECO:0000256" key="1">
    <source>
        <dbReference type="SAM" id="Phobius"/>
    </source>
</evidence>
<gene>
    <name evidence="4" type="primary">NITR15</name>
</gene>
<feature type="chain" id="PRO_5003038298" evidence="2">
    <location>
        <begin position="26"/>
        <end position="180"/>
    </location>
</feature>
<dbReference type="Pfam" id="PF07686">
    <property type="entry name" value="V-set"/>
    <property type="match status" value="1"/>
</dbReference>
<protein>
    <submittedName>
        <fullName evidence="4">Novel immune-type receptor 15</fullName>
    </submittedName>
</protein>
<name>D2WLB8_DICLA</name>
<keyword evidence="1" id="KW-0812">Transmembrane</keyword>
<evidence type="ECO:0000259" key="3">
    <source>
        <dbReference type="SMART" id="SM00409"/>
    </source>
</evidence>
<dbReference type="InterPro" id="IPR003599">
    <property type="entry name" value="Ig_sub"/>
</dbReference>
<dbReference type="SMART" id="SM00409">
    <property type="entry name" value="IG"/>
    <property type="match status" value="1"/>
</dbReference>
<dbReference type="Gene3D" id="2.60.40.10">
    <property type="entry name" value="Immunoglobulins"/>
    <property type="match status" value="1"/>
</dbReference>
<evidence type="ECO:0000256" key="2">
    <source>
        <dbReference type="SAM" id="SignalP"/>
    </source>
</evidence>
<feature type="non-terminal residue" evidence="4">
    <location>
        <position position="180"/>
    </location>
</feature>
<organism evidence="4">
    <name type="scientific">Dicentrarchus labrax</name>
    <name type="common">European seabass</name>
    <name type="synonym">Morone labrax</name>
    <dbReference type="NCBI Taxonomy" id="13489"/>
    <lineage>
        <taxon>Eukaryota</taxon>
        <taxon>Metazoa</taxon>
        <taxon>Chordata</taxon>
        <taxon>Craniata</taxon>
        <taxon>Vertebrata</taxon>
        <taxon>Euteleostomi</taxon>
        <taxon>Actinopterygii</taxon>
        <taxon>Neopterygii</taxon>
        <taxon>Teleostei</taxon>
        <taxon>Neoteleostei</taxon>
        <taxon>Acanthomorphata</taxon>
        <taxon>Eupercaria</taxon>
        <taxon>Moronidae</taxon>
        <taxon>Dicentrarchus</taxon>
    </lineage>
</organism>
<keyword evidence="4" id="KW-0675">Receptor</keyword>
<sequence length="180" mass="20070">MMNFTLTTALIICSISWISVSGSESQTVEAQPGDPVTLQCPSKFESDSYTFWFRMMNRTTVSCISALLAYKSDALFCDGFQKDKFNMRFNIPTLFLEIKHVDLSDSGLYFCGAYKRGKLIFGVIHLYVNVMNLMMTLTESLKSDGTAKLLVLILGSLAFVLLMAVIDLVVKNQKLQTGTV</sequence>
<dbReference type="AlphaFoldDB" id="D2WLB8"/>
<dbReference type="InterPro" id="IPR036179">
    <property type="entry name" value="Ig-like_dom_sf"/>
</dbReference>
<feature type="transmembrane region" description="Helical" evidence="1">
    <location>
        <begin position="149"/>
        <end position="170"/>
    </location>
</feature>
<dbReference type="InterPro" id="IPR013106">
    <property type="entry name" value="Ig_V-set"/>
</dbReference>
<keyword evidence="2" id="KW-0732">Signal</keyword>
<dbReference type="CDD" id="cd00099">
    <property type="entry name" value="IgV"/>
    <property type="match status" value="1"/>
</dbReference>
<reference evidence="4" key="1">
    <citation type="journal article" date="2009" name="Immunogenetics">
        <title>Identification and characterisation of a novel immune-type receptor (NITR) gene cluster in the European sea bass, Dicentrarchus labrax, reveals recurrent gene expansion and diversification by positive selection.</title>
        <authorList>
            <person name="Ferraresso S."/>
            <person name="Kuhl H."/>
            <person name="Milan M."/>
            <person name="Ritchie D.W."/>
            <person name="Secombes C.J."/>
            <person name="Reinhardt R."/>
            <person name="Bargelloni L."/>
        </authorList>
    </citation>
    <scope>NUCLEOTIDE SEQUENCE</scope>
</reference>
<feature type="signal peptide" evidence="2">
    <location>
        <begin position="1"/>
        <end position="25"/>
    </location>
</feature>
<feature type="domain" description="Immunoglobulin" evidence="3">
    <location>
        <begin position="25"/>
        <end position="129"/>
    </location>
</feature>
<dbReference type="EMBL" id="GQ385065">
    <property type="protein sequence ID" value="ACU27035.1"/>
    <property type="molecule type" value="mRNA"/>
</dbReference>
<evidence type="ECO:0000313" key="4">
    <source>
        <dbReference type="EMBL" id="ACU27035.1"/>
    </source>
</evidence>
<proteinExistence type="evidence at transcript level"/>
<keyword evidence="1" id="KW-0472">Membrane</keyword>
<dbReference type="InterPro" id="IPR013783">
    <property type="entry name" value="Ig-like_fold"/>
</dbReference>
<dbReference type="SUPFAM" id="SSF48726">
    <property type="entry name" value="Immunoglobulin"/>
    <property type="match status" value="1"/>
</dbReference>
<accession>D2WLB8</accession>
<feature type="transmembrane region" description="Helical" evidence="1">
    <location>
        <begin position="119"/>
        <end position="137"/>
    </location>
</feature>
<keyword evidence="1" id="KW-1133">Transmembrane helix</keyword>